<feature type="domain" description="Glycosyltransferase 61 catalytic" evidence="1">
    <location>
        <begin position="97"/>
        <end position="279"/>
    </location>
</feature>
<dbReference type="RefSeq" id="WP_238191830.1">
    <property type="nucleotide sequence ID" value="NZ_BPQJ01000017.1"/>
</dbReference>
<accession>A0AA37M5D2</accession>
<reference evidence="2" key="2">
    <citation type="submission" date="2021-08" db="EMBL/GenBank/DDBJ databases">
        <authorList>
            <person name="Tani A."/>
            <person name="Ola A."/>
            <person name="Ogura Y."/>
            <person name="Katsura K."/>
            <person name="Hayashi T."/>
        </authorList>
    </citation>
    <scope>NUCLEOTIDE SEQUENCE</scope>
    <source>
        <strain evidence="2">JCM 32048</strain>
    </source>
</reference>
<dbReference type="Pfam" id="PF04577">
    <property type="entry name" value="Glyco_transf_61"/>
    <property type="match status" value="1"/>
</dbReference>
<comment type="caution">
    <text evidence="2">The sequence shown here is derived from an EMBL/GenBank/DDBJ whole genome shotgun (WGS) entry which is preliminary data.</text>
</comment>
<name>A0AA37M5D2_9HYPH</name>
<dbReference type="GO" id="GO:0016757">
    <property type="term" value="F:glycosyltransferase activity"/>
    <property type="evidence" value="ECO:0007669"/>
    <property type="project" value="InterPro"/>
</dbReference>
<keyword evidence="3" id="KW-1185">Reference proteome</keyword>
<gene>
    <name evidence="2" type="ORF">MPEAHAMD_3641</name>
</gene>
<sequence length="379" mass="43027">MRRSLKRTFGISGEVRITQEPPRLRVVENAHYLPFVHDGAWGVFDAERRIVEESVDFLGPERQLQHQVTDWPPDLSGPIEEAPEEHYLYLGQLNPHYGHFIVNTLARFWPMLDEGGDRPKLLCHGYFGGHELLAGRPFVTDILDRLGLRLADLTVFDRPVRIRRLTVAAPALREMASAHPVMAALGDAVGRASLDGVPVDAEARPVYLSKARLADYVQRVENEDEMADSLSRAGVDVVYPETLTFDEQVRLLARRRTIIAGLGSALHTALFAPPRRSMIVLSSDPQVNATYLLIDALKGNRSRYYHPQGLTYTQGSHRRLTFFEHPKRIAEELIFRIEHPEASDAWDDLDASATWHMSPSIPHLPSQLRRRRLFGMRSR</sequence>
<evidence type="ECO:0000259" key="1">
    <source>
        <dbReference type="Pfam" id="PF04577"/>
    </source>
</evidence>
<organism evidence="2 3">
    <name type="scientific">Methylobacterium frigidaeris</name>
    <dbReference type="NCBI Taxonomy" id="2038277"/>
    <lineage>
        <taxon>Bacteria</taxon>
        <taxon>Pseudomonadati</taxon>
        <taxon>Pseudomonadota</taxon>
        <taxon>Alphaproteobacteria</taxon>
        <taxon>Hyphomicrobiales</taxon>
        <taxon>Methylobacteriaceae</taxon>
        <taxon>Methylobacterium</taxon>
    </lineage>
</organism>
<reference evidence="2" key="1">
    <citation type="journal article" date="2016" name="Front. Microbiol.">
        <title>Genome Sequence of the Piezophilic, Mesophilic Sulfate-Reducing Bacterium Desulfovibrio indicus J2T.</title>
        <authorList>
            <person name="Cao J."/>
            <person name="Maignien L."/>
            <person name="Shao Z."/>
            <person name="Alain K."/>
            <person name="Jebbar M."/>
        </authorList>
    </citation>
    <scope>NUCLEOTIDE SEQUENCE</scope>
    <source>
        <strain evidence="2">JCM 32048</strain>
    </source>
</reference>
<evidence type="ECO:0000313" key="3">
    <source>
        <dbReference type="Proteomes" id="UP001055286"/>
    </source>
</evidence>
<dbReference type="AlphaFoldDB" id="A0AA37M5D2"/>
<dbReference type="InterPro" id="IPR049625">
    <property type="entry name" value="Glyco_transf_61_cat"/>
</dbReference>
<protein>
    <recommendedName>
        <fullName evidence="1">Glycosyltransferase 61 catalytic domain-containing protein</fullName>
    </recommendedName>
</protein>
<dbReference type="Proteomes" id="UP001055286">
    <property type="component" value="Unassembled WGS sequence"/>
</dbReference>
<dbReference type="EMBL" id="BPQJ01000017">
    <property type="protein sequence ID" value="GJD63473.1"/>
    <property type="molecule type" value="Genomic_DNA"/>
</dbReference>
<evidence type="ECO:0000313" key="2">
    <source>
        <dbReference type="EMBL" id="GJD63473.1"/>
    </source>
</evidence>
<proteinExistence type="predicted"/>